<dbReference type="InterPro" id="IPR011991">
    <property type="entry name" value="ArsR-like_HTH"/>
</dbReference>
<dbReference type="CDD" id="cd00090">
    <property type="entry name" value="HTH_ARSR"/>
    <property type="match status" value="1"/>
</dbReference>
<evidence type="ECO:0000313" key="2">
    <source>
        <dbReference type="EMBL" id="GLQ25166.1"/>
    </source>
</evidence>
<dbReference type="PRINTS" id="PR00778">
    <property type="entry name" value="HTHARSR"/>
</dbReference>
<dbReference type="Pfam" id="PF12840">
    <property type="entry name" value="HTH_20"/>
    <property type="match status" value="1"/>
</dbReference>
<dbReference type="NCBIfam" id="NF033788">
    <property type="entry name" value="HTH_metalloreg"/>
    <property type="match status" value="1"/>
</dbReference>
<dbReference type="Gene3D" id="1.10.10.10">
    <property type="entry name" value="Winged helix-like DNA-binding domain superfamily/Winged helix DNA-binding domain"/>
    <property type="match status" value="1"/>
</dbReference>
<dbReference type="SMART" id="SM00418">
    <property type="entry name" value="HTH_ARSR"/>
    <property type="match status" value="1"/>
</dbReference>
<dbReference type="RefSeq" id="WP_284392404.1">
    <property type="nucleotide sequence ID" value="NZ_BSNK01000002.1"/>
</dbReference>
<organism evidence="2 3">
    <name type="scientific">Algimonas ampicilliniresistens</name>
    <dbReference type="NCBI Taxonomy" id="1298735"/>
    <lineage>
        <taxon>Bacteria</taxon>
        <taxon>Pseudomonadati</taxon>
        <taxon>Pseudomonadota</taxon>
        <taxon>Alphaproteobacteria</taxon>
        <taxon>Maricaulales</taxon>
        <taxon>Robiginitomaculaceae</taxon>
        <taxon>Algimonas</taxon>
    </lineage>
</organism>
<proteinExistence type="predicted"/>
<dbReference type="Proteomes" id="UP001161391">
    <property type="component" value="Unassembled WGS sequence"/>
</dbReference>
<dbReference type="InterPro" id="IPR036390">
    <property type="entry name" value="WH_DNA-bd_sf"/>
</dbReference>
<protein>
    <submittedName>
        <fullName evidence="2">Transcriptional regulator</fullName>
    </submittedName>
</protein>
<evidence type="ECO:0000313" key="3">
    <source>
        <dbReference type="Proteomes" id="UP001161391"/>
    </source>
</evidence>
<reference evidence="2" key="2">
    <citation type="submission" date="2023-01" db="EMBL/GenBank/DDBJ databases">
        <title>Draft genome sequence of Algimonas ampicilliniresistens strain NBRC 108219.</title>
        <authorList>
            <person name="Sun Q."/>
            <person name="Mori K."/>
        </authorList>
    </citation>
    <scope>NUCLEOTIDE SEQUENCE</scope>
    <source>
        <strain evidence="2">NBRC 108219</strain>
    </source>
</reference>
<dbReference type="PANTHER" id="PTHR38600">
    <property type="entry name" value="TRANSCRIPTIONAL REGULATORY PROTEIN"/>
    <property type="match status" value="1"/>
</dbReference>
<gene>
    <name evidence="2" type="primary">arsR</name>
    <name evidence="2" type="ORF">GCM10007853_30400</name>
</gene>
<dbReference type="InterPro" id="IPR001845">
    <property type="entry name" value="HTH_ArsR_DNA-bd_dom"/>
</dbReference>
<accession>A0ABQ5VCB0</accession>
<dbReference type="PROSITE" id="PS50987">
    <property type="entry name" value="HTH_ARSR_2"/>
    <property type="match status" value="1"/>
</dbReference>
<name>A0ABQ5VCB0_9PROT</name>
<sequence length="115" mass="13183">MNTSEDMDLVFQALAHRTRRDILDLLRAEPGQAVGHLASNFDVSRINIINHLRVLETAGLVISEKDGRSRRLYLNLMPIQMVYDRWTDRYSGYWSDRLASLKYGAEQATKLKGTS</sequence>
<dbReference type="SUPFAM" id="SSF46785">
    <property type="entry name" value="Winged helix' DNA-binding domain"/>
    <property type="match status" value="1"/>
</dbReference>
<dbReference type="PANTHER" id="PTHR38600:SF1">
    <property type="entry name" value="TRANSCRIPTIONAL REGULATORY PROTEIN"/>
    <property type="match status" value="1"/>
</dbReference>
<feature type="domain" description="HTH arsR-type" evidence="1">
    <location>
        <begin position="1"/>
        <end position="94"/>
    </location>
</feature>
<reference evidence="2" key="1">
    <citation type="journal article" date="2014" name="Int. J. Syst. Evol. Microbiol.">
        <title>Complete genome of a new Firmicutes species belonging to the dominant human colonic microbiota ('Ruminococcus bicirculans') reveals two chromosomes and a selective capacity to utilize plant glucans.</title>
        <authorList>
            <consortium name="NISC Comparative Sequencing Program"/>
            <person name="Wegmann U."/>
            <person name="Louis P."/>
            <person name="Goesmann A."/>
            <person name="Henrissat B."/>
            <person name="Duncan S.H."/>
            <person name="Flint H.J."/>
        </authorList>
    </citation>
    <scope>NUCLEOTIDE SEQUENCE</scope>
    <source>
        <strain evidence="2">NBRC 108219</strain>
    </source>
</reference>
<dbReference type="InterPro" id="IPR036388">
    <property type="entry name" value="WH-like_DNA-bd_sf"/>
</dbReference>
<dbReference type="EMBL" id="BSNK01000002">
    <property type="protein sequence ID" value="GLQ25166.1"/>
    <property type="molecule type" value="Genomic_DNA"/>
</dbReference>
<keyword evidence="3" id="KW-1185">Reference proteome</keyword>
<comment type="caution">
    <text evidence="2">The sequence shown here is derived from an EMBL/GenBank/DDBJ whole genome shotgun (WGS) entry which is preliminary data.</text>
</comment>
<evidence type="ECO:0000259" key="1">
    <source>
        <dbReference type="PROSITE" id="PS50987"/>
    </source>
</evidence>